<organism evidence="16 17">
    <name type="scientific">Carpinus fangiana</name>
    <dbReference type="NCBI Taxonomy" id="176857"/>
    <lineage>
        <taxon>Eukaryota</taxon>
        <taxon>Viridiplantae</taxon>
        <taxon>Streptophyta</taxon>
        <taxon>Embryophyta</taxon>
        <taxon>Tracheophyta</taxon>
        <taxon>Spermatophyta</taxon>
        <taxon>Magnoliopsida</taxon>
        <taxon>eudicotyledons</taxon>
        <taxon>Gunneridae</taxon>
        <taxon>Pentapetalae</taxon>
        <taxon>rosids</taxon>
        <taxon>fabids</taxon>
        <taxon>Fagales</taxon>
        <taxon>Betulaceae</taxon>
        <taxon>Carpinus</taxon>
    </lineage>
</organism>
<dbReference type="GO" id="GO:0006004">
    <property type="term" value="P:fucose metabolic process"/>
    <property type="evidence" value="ECO:0007669"/>
    <property type="project" value="UniProtKB-KW"/>
</dbReference>
<feature type="transmembrane region" description="Helical" evidence="15">
    <location>
        <begin position="15"/>
        <end position="34"/>
    </location>
</feature>
<proteinExistence type="inferred from homology"/>
<dbReference type="InterPro" id="IPR019378">
    <property type="entry name" value="GDP-Fuc_O-FucTrfase"/>
</dbReference>
<keyword evidence="7" id="KW-0735">Signal-anchor</keyword>
<dbReference type="GO" id="GO:0016020">
    <property type="term" value="C:membrane"/>
    <property type="evidence" value="ECO:0007669"/>
    <property type="project" value="UniProtKB-SubCell"/>
</dbReference>
<accession>A0A5N6QWA1</accession>
<keyword evidence="11" id="KW-0294">Fucose metabolism</keyword>
<sequence length="712" mass="80466">MKGEGKMVLNSRLKWVGLVGLVLSAISLFIHFLLARFTDDGYIEYQSSIIVFSWRPIFGSSNFPRNSPTYRRLWGPVRRFESLHPDANSRGSYADPSSKTNGFIFVRIQGGFHEIRNSVRMSYLNHLCSILFKYHIKLHVYIIVIFQICDVVVVSRLLNATLVIPEIQSTTSSKGISSEFKSFAYLYNEDQFMAALAKDVNIVKTLPKNLKWARRKKEIPSFKVRHSASPYYYLNQVLLVLKKHAVVELVVSEGGCLQATLPPVLEHVEELQRLRCRVAFHALRFRQEVQELATNILLRLRAPGRPFIAYDPGMTREALAYHGCAELFQDVHTELIQHKRSWMIKRGIVKGKLSVNSAKQRLDGSCPLMPEEVGILLRAYGYSGDTIIYVSGGEVFGGQRTLIPLHAMFENVVDRTSLSTPWELSSLYGREANLISSYPGTPPLIEKEMKHEAWKTAGPRPRPLPPPPARPKSYNIEGWWGWVAESDNEPESTVMELRTNAHKLLWEAIDYVICVEADVFITGFDRDGKGHPNFASLVMGHRLYQSAAMKTFRPDRKEVAKLLDEIGGHLYHANHTWLTSVRKHMRKRLLDGLIEASTNSKPKSFLSHPIPECSCLMHDSTETSIHASSPSTQSQVQAALGAAHRCPAWMDGDLIMRSKDKDNEEDLDEDDSTSSGLFFRPSSENHESGGGESNNKEEAQLDDQEELDGGER</sequence>
<dbReference type="AlphaFoldDB" id="A0A5N6QWA1"/>
<dbReference type="OrthoDB" id="743588at2759"/>
<keyword evidence="5" id="KW-0808">Transferase</keyword>
<evidence type="ECO:0000256" key="11">
    <source>
        <dbReference type="ARBA" id="ARBA00023253"/>
    </source>
</evidence>
<reference evidence="16 17" key="1">
    <citation type="submission" date="2019-06" db="EMBL/GenBank/DDBJ databases">
        <title>A chromosomal-level reference genome of Carpinus fangiana (Coryloideae, Betulaceae).</title>
        <authorList>
            <person name="Yang X."/>
            <person name="Wang Z."/>
            <person name="Zhang L."/>
            <person name="Hao G."/>
            <person name="Liu J."/>
            <person name="Yang Y."/>
        </authorList>
    </citation>
    <scope>NUCLEOTIDE SEQUENCE [LARGE SCALE GENOMIC DNA]</scope>
    <source>
        <strain evidence="16">Cfa_2016G</strain>
        <tissue evidence="16">Leaf</tissue>
    </source>
</reference>
<dbReference type="Pfam" id="PF10250">
    <property type="entry name" value="O-FucT"/>
    <property type="match status" value="1"/>
</dbReference>
<keyword evidence="10" id="KW-0325">Glycoprotein</keyword>
<gene>
    <name evidence="16" type="ORF">FH972_007702</name>
</gene>
<feature type="compositionally biased region" description="Basic and acidic residues" evidence="14">
    <location>
        <begin position="683"/>
        <end position="699"/>
    </location>
</feature>
<dbReference type="EMBL" id="CM017323">
    <property type="protein sequence ID" value="KAE8021847.1"/>
    <property type="molecule type" value="Genomic_DNA"/>
</dbReference>
<dbReference type="GO" id="GO:0016757">
    <property type="term" value="F:glycosyltransferase activity"/>
    <property type="evidence" value="ECO:0007669"/>
    <property type="project" value="UniProtKB-KW"/>
</dbReference>
<comment type="pathway">
    <text evidence="2">Glycan metabolism.</text>
</comment>
<evidence type="ECO:0000256" key="1">
    <source>
        <dbReference type="ARBA" id="ARBA00004606"/>
    </source>
</evidence>
<keyword evidence="4" id="KW-0328">Glycosyltransferase</keyword>
<evidence type="ECO:0000256" key="10">
    <source>
        <dbReference type="ARBA" id="ARBA00023180"/>
    </source>
</evidence>
<evidence type="ECO:0000256" key="8">
    <source>
        <dbReference type="ARBA" id="ARBA00022989"/>
    </source>
</evidence>
<feature type="compositionally biased region" description="Acidic residues" evidence="14">
    <location>
        <begin position="700"/>
        <end position="712"/>
    </location>
</feature>
<dbReference type="GO" id="GO:0005768">
    <property type="term" value="C:endosome"/>
    <property type="evidence" value="ECO:0007669"/>
    <property type="project" value="TreeGrafter"/>
</dbReference>
<evidence type="ECO:0000256" key="6">
    <source>
        <dbReference type="ARBA" id="ARBA00022692"/>
    </source>
</evidence>
<protein>
    <recommendedName>
        <fullName evidence="13">O-fucosyltransferase family protein</fullName>
    </recommendedName>
</protein>
<keyword evidence="8 15" id="KW-1133">Transmembrane helix</keyword>
<evidence type="ECO:0000256" key="13">
    <source>
        <dbReference type="ARBA" id="ARBA00030350"/>
    </source>
</evidence>
<evidence type="ECO:0000256" key="12">
    <source>
        <dbReference type="ARBA" id="ARBA00023277"/>
    </source>
</evidence>
<comment type="subcellular location">
    <subcellularLocation>
        <location evidence="1">Membrane</location>
        <topology evidence="1">Single-pass type II membrane protein</topology>
    </subcellularLocation>
</comment>
<evidence type="ECO:0000256" key="7">
    <source>
        <dbReference type="ARBA" id="ARBA00022968"/>
    </source>
</evidence>
<evidence type="ECO:0000256" key="5">
    <source>
        <dbReference type="ARBA" id="ARBA00022679"/>
    </source>
</evidence>
<evidence type="ECO:0000256" key="15">
    <source>
        <dbReference type="SAM" id="Phobius"/>
    </source>
</evidence>
<dbReference type="PANTHER" id="PTHR31741:SF46">
    <property type="entry name" value="O-FUCOSYLTRANSFERASE 27"/>
    <property type="match status" value="1"/>
</dbReference>
<name>A0A5N6QWA1_9ROSI</name>
<keyword evidence="12" id="KW-0119">Carbohydrate metabolism</keyword>
<comment type="similarity">
    <text evidence="3">Belongs to the glycosyltransferase GT106 family.</text>
</comment>
<keyword evidence="17" id="KW-1185">Reference proteome</keyword>
<evidence type="ECO:0000256" key="2">
    <source>
        <dbReference type="ARBA" id="ARBA00004881"/>
    </source>
</evidence>
<dbReference type="GO" id="GO:0005802">
    <property type="term" value="C:trans-Golgi network"/>
    <property type="evidence" value="ECO:0007669"/>
    <property type="project" value="TreeGrafter"/>
</dbReference>
<evidence type="ECO:0000313" key="16">
    <source>
        <dbReference type="EMBL" id="KAE8021847.1"/>
    </source>
</evidence>
<keyword evidence="6 15" id="KW-0812">Transmembrane</keyword>
<evidence type="ECO:0000256" key="14">
    <source>
        <dbReference type="SAM" id="MobiDB-lite"/>
    </source>
</evidence>
<dbReference type="PANTHER" id="PTHR31741">
    <property type="entry name" value="OS02G0726500 PROTEIN-RELATED"/>
    <property type="match status" value="1"/>
</dbReference>
<evidence type="ECO:0000313" key="17">
    <source>
        <dbReference type="Proteomes" id="UP000327013"/>
    </source>
</evidence>
<dbReference type="Proteomes" id="UP000327013">
    <property type="component" value="Chromosome 3"/>
</dbReference>
<keyword evidence="9 15" id="KW-0472">Membrane</keyword>
<feature type="region of interest" description="Disordered" evidence="14">
    <location>
        <begin position="660"/>
        <end position="712"/>
    </location>
</feature>
<feature type="compositionally biased region" description="Acidic residues" evidence="14">
    <location>
        <begin position="663"/>
        <end position="672"/>
    </location>
</feature>
<evidence type="ECO:0000256" key="3">
    <source>
        <dbReference type="ARBA" id="ARBA00007737"/>
    </source>
</evidence>
<evidence type="ECO:0000256" key="9">
    <source>
        <dbReference type="ARBA" id="ARBA00023136"/>
    </source>
</evidence>
<evidence type="ECO:0000256" key="4">
    <source>
        <dbReference type="ARBA" id="ARBA00022676"/>
    </source>
</evidence>